<feature type="transmembrane region" description="Helical" evidence="7">
    <location>
        <begin position="261"/>
        <end position="279"/>
    </location>
</feature>
<name>A0ABR8SI14_9BACL</name>
<dbReference type="InterPro" id="IPR002656">
    <property type="entry name" value="Acyl_transf_3_dom"/>
</dbReference>
<evidence type="ECO:0000256" key="1">
    <source>
        <dbReference type="ARBA" id="ARBA00004651"/>
    </source>
</evidence>
<comment type="similarity">
    <text evidence="2">Belongs to the acyltransferase 3 family.</text>
</comment>
<keyword evidence="9" id="KW-0012">Acyltransferase</keyword>
<dbReference type="PANTHER" id="PTHR40074">
    <property type="entry name" value="O-ACETYLTRANSFERASE WECH"/>
    <property type="match status" value="1"/>
</dbReference>
<feature type="transmembrane region" description="Helical" evidence="7">
    <location>
        <begin position="238"/>
        <end position="256"/>
    </location>
</feature>
<evidence type="ECO:0000256" key="7">
    <source>
        <dbReference type="SAM" id="Phobius"/>
    </source>
</evidence>
<dbReference type="GO" id="GO:0016746">
    <property type="term" value="F:acyltransferase activity"/>
    <property type="evidence" value="ECO:0007669"/>
    <property type="project" value="UniProtKB-KW"/>
</dbReference>
<feature type="transmembrane region" description="Helical" evidence="7">
    <location>
        <begin position="299"/>
        <end position="327"/>
    </location>
</feature>
<accession>A0ABR8SI14</accession>
<dbReference type="Pfam" id="PF01757">
    <property type="entry name" value="Acyl_transf_3"/>
    <property type="match status" value="1"/>
</dbReference>
<feature type="domain" description="Acyltransferase 3" evidence="8">
    <location>
        <begin position="3"/>
        <end position="313"/>
    </location>
</feature>
<evidence type="ECO:0000256" key="3">
    <source>
        <dbReference type="ARBA" id="ARBA00022475"/>
    </source>
</evidence>
<keyword evidence="5 7" id="KW-1133">Transmembrane helix</keyword>
<keyword evidence="9" id="KW-0808">Transferase</keyword>
<reference evidence="9 10" key="1">
    <citation type="submission" date="2020-08" db="EMBL/GenBank/DDBJ databases">
        <title>A Genomic Blueprint of the Chicken Gut Microbiome.</title>
        <authorList>
            <person name="Gilroy R."/>
            <person name="Ravi A."/>
            <person name="Getino M."/>
            <person name="Pursley I."/>
            <person name="Horton D.L."/>
            <person name="Alikhan N.-F."/>
            <person name="Baker D."/>
            <person name="Gharbi K."/>
            <person name="Hall N."/>
            <person name="Watson M."/>
            <person name="Adriaenssens E.M."/>
            <person name="Foster-Nyarko E."/>
            <person name="Jarju S."/>
            <person name="Secka A."/>
            <person name="Antonio M."/>
            <person name="Oren A."/>
            <person name="Chaudhuri R."/>
            <person name="La Ragione R.M."/>
            <person name="Hildebrand F."/>
            <person name="Pallen M.J."/>
        </authorList>
    </citation>
    <scope>NUCLEOTIDE SEQUENCE [LARGE SCALE GENOMIC DNA]</scope>
    <source>
        <strain evidence="9 10">Sa2CUA10</strain>
    </source>
</reference>
<gene>
    <name evidence="9" type="ORF">H9648_03510</name>
</gene>
<comment type="subcellular location">
    <subcellularLocation>
        <location evidence="1">Cell membrane</location>
        <topology evidence="1">Multi-pass membrane protein</topology>
    </subcellularLocation>
</comment>
<keyword evidence="3" id="KW-1003">Cell membrane</keyword>
<evidence type="ECO:0000259" key="8">
    <source>
        <dbReference type="Pfam" id="PF01757"/>
    </source>
</evidence>
<feature type="transmembrane region" description="Helical" evidence="7">
    <location>
        <begin position="207"/>
        <end position="226"/>
    </location>
</feature>
<feature type="transmembrane region" description="Helical" evidence="7">
    <location>
        <begin position="178"/>
        <end position="195"/>
    </location>
</feature>
<feature type="transmembrane region" description="Helical" evidence="7">
    <location>
        <begin position="80"/>
        <end position="97"/>
    </location>
</feature>
<protein>
    <submittedName>
        <fullName evidence="9">Acyltransferase family protein</fullName>
    </submittedName>
</protein>
<keyword evidence="4 7" id="KW-0812">Transmembrane</keyword>
<evidence type="ECO:0000313" key="9">
    <source>
        <dbReference type="EMBL" id="MBD7963110.1"/>
    </source>
</evidence>
<evidence type="ECO:0000256" key="2">
    <source>
        <dbReference type="ARBA" id="ARBA00007400"/>
    </source>
</evidence>
<keyword evidence="10" id="KW-1185">Reference proteome</keyword>
<proteinExistence type="inferred from homology"/>
<keyword evidence="6 7" id="KW-0472">Membrane</keyword>
<sequence length="344" mass="39578">MIKEWNLLRVIACLSIVFLHSTSQIGLATGFPETEYYQLLRTILCYATPTFIVLSEIILANRYPDQLPEKFWTKRLKWIFAPYVSFAIIDALVSYKLNPSTIDLKQMILNNIFLGQFEGYFILIIFQFYVLHYFVTKYKISINALIPVSILLMIFHFEILNGTFAFVQENMGVLKIPFTAWFGYFTIAYVIGKHYKKVSALLYKHKWLTLVGVIISLFGVFIFFKAGYTSVGSRRIDLLPLSIAISAAVIAWGQLIKNFKIINIISNYSFGIYLIHWQIQRYFGSDIAQLFDSTFSRVIALFFISLVASMAIIKIVSMLPFGSYVIGNVKRKQSQLKTLQQKVA</sequence>
<evidence type="ECO:0000256" key="4">
    <source>
        <dbReference type="ARBA" id="ARBA00022692"/>
    </source>
</evidence>
<evidence type="ECO:0000256" key="5">
    <source>
        <dbReference type="ARBA" id="ARBA00022989"/>
    </source>
</evidence>
<dbReference type="Proteomes" id="UP000603641">
    <property type="component" value="Unassembled WGS sequence"/>
</dbReference>
<dbReference type="EMBL" id="JACSQM010000001">
    <property type="protein sequence ID" value="MBD7963110.1"/>
    <property type="molecule type" value="Genomic_DNA"/>
</dbReference>
<feature type="transmembrane region" description="Helical" evidence="7">
    <location>
        <begin position="38"/>
        <end position="59"/>
    </location>
</feature>
<dbReference type="RefSeq" id="WP_191752494.1">
    <property type="nucleotide sequence ID" value="NZ_JACSQM010000001.1"/>
</dbReference>
<feature type="transmembrane region" description="Helical" evidence="7">
    <location>
        <begin position="142"/>
        <end position="166"/>
    </location>
</feature>
<feature type="transmembrane region" description="Helical" evidence="7">
    <location>
        <begin position="117"/>
        <end position="135"/>
    </location>
</feature>
<comment type="caution">
    <text evidence="9">The sequence shown here is derived from an EMBL/GenBank/DDBJ whole genome shotgun (WGS) entry which is preliminary data.</text>
</comment>
<dbReference type="PANTHER" id="PTHR40074:SF2">
    <property type="entry name" value="O-ACETYLTRANSFERASE WECH"/>
    <property type="match status" value="1"/>
</dbReference>
<evidence type="ECO:0000313" key="10">
    <source>
        <dbReference type="Proteomes" id="UP000603641"/>
    </source>
</evidence>
<organism evidence="9 10">
    <name type="scientific">Fictibacillus norfolkensis</name>
    <dbReference type="NCBI Taxonomy" id="2762233"/>
    <lineage>
        <taxon>Bacteria</taxon>
        <taxon>Bacillati</taxon>
        <taxon>Bacillota</taxon>
        <taxon>Bacilli</taxon>
        <taxon>Bacillales</taxon>
        <taxon>Fictibacillaceae</taxon>
        <taxon>Fictibacillus</taxon>
    </lineage>
</organism>
<evidence type="ECO:0000256" key="6">
    <source>
        <dbReference type="ARBA" id="ARBA00023136"/>
    </source>
</evidence>